<dbReference type="OrthoDB" id="4954742at2"/>
<sequence>MRYSICYTPSARDPLSLAASSWLGRSVYSGEAVEHPEGIGLSQSEIAFHTALPRRNGFHACLKAPFRLHPDVSEAMLLRELMHFAGVVEPFALPALEVGRLGDHCGLMLSHHSLQLDQLASLVVQNFDQFRAPLTEAEIDRMAPERLSAPQFANLYRWGDPHVLDEYRFYLPLTGPLSLRDRERVQKATSSYFSTYLAQPPVFSNLALFVEREQGAPLVVHSLHPMGRVSARKIA</sequence>
<keyword evidence="2" id="KW-1185">Reference proteome</keyword>
<comment type="caution">
    <text evidence="1">The sequence shown here is derived from an EMBL/GenBank/DDBJ whole genome shotgun (WGS) entry which is preliminary data.</text>
</comment>
<dbReference type="STRING" id="1867956.BJF95_06925"/>
<dbReference type="InterPro" id="IPR009389">
    <property type="entry name" value="DUF1045"/>
</dbReference>
<evidence type="ECO:0000313" key="1">
    <source>
        <dbReference type="EMBL" id="OLP44275.1"/>
    </source>
</evidence>
<evidence type="ECO:0000313" key="2">
    <source>
        <dbReference type="Proteomes" id="UP000186894"/>
    </source>
</evidence>
<dbReference type="AlphaFoldDB" id="A0A1Q8ZQC2"/>
<accession>A0A1Q8ZQC2</accession>
<dbReference type="EMBL" id="MKIM01000027">
    <property type="protein sequence ID" value="OLP44275.1"/>
    <property type="molecule type" value="Genomic_DNA"/>
</dbReference>
<dbReference type="RefSeq" id="WP_075639782.1">
    <property type="nucleotide sequence ID" value="NZ_MKIM01000027.1"/>
</dbReference>
<proteinExistence type="predicted"/>
<dbReference type="Pfam" id="PF06299">
    <property type="entry name" value="DUF1045"/>
    <property type="match status" value="1"/>
</dbReference>
<dbReference type="PIRSF" id="PIRSF033328">
    <property type="entry name" value="Phest_Mll4975"/>
    <property type="match status" value="1"/>
</dbReference>
<organism evidence="1 2">
    <name type="scientific">Rhizobium oryziradicis</name>
    <dbReference type="NCBI Taxonomy" id="1867956"/>
    <lineage>
        <taxon>Bacteria</taxon>
        <taxon>Pseudomonadati</taxon>
        <taxon>Pseudomonadota</taxon>
        <taxon>Alphaproteobacteria</taxon>
        <taxon>Hyphomicrobiales</taxon>
        <taxon>Rhizobiaceae</taxon>
        <taxon>Rhizobium/Agrobacterium group</taxon>
        <taxon>Rhizobium</taxon>
    </lineage>
</organism>
<name>A0A1Q8ZQC2_9HYPH</name>
<protein>
    <recommendedName>
        <fullName evidence="3">DUF1045 domain-containing protein</fullName>
    </recommendedName>
</protein>
<reference evidence="1 2" key="1">
    <citation type="submission" date="2016-09" db="EMBL/GenBank/DDBJ databases">
        <title>Rhizobium oryziradicis sp. nov., isolated from the root of rice.</title>
        <authorList>
            <person name="Zhao J."/>
            <person name="Zhang X."/>
        </authorList>
    </citation>
    <scope>NUCLEOTIDE SEQUENCE [LARGE SCALE GENOMIC DNA]</scope>
    <source>
        <strain evidence="1 2">N19</strain>
    </source>
</reference>
<dbReference type="Proteomes" id="UP000186894">
    <property type="component" value="Unassembled WGS sequence"/>
</dbReference>
<evidence type="ECO:0008006" key="3">
    <source>
        <dbReference type="Google" id="ProtNLM"/>
    </source>
</evidence>
<gene>
    <name evidence="1" type="ORF">BJF95_06925</name>
</gene>